<dbReference type="OrthoDB" id="70281at2"/>
<proteinExistence type="predicted"/>
<dbReference type="PROSITE" id="PS51186">
    <property type="entry name" value="GNAT"/>
    <property type="match status" value="1"/>
</dbReference>
<accession>A0A430B7S5</accession>
<evidence type="ECO:0000259" key="1">
    <source>
        <dbReference type="PROSITE" id="PS51186"/>
    </source>
</evidence>
<gene>
    <name evidence="2" type="ORF">CBF28_02170</name>
</gene>
<keyword evidence="3" id="KW-1185">Reference proteome</keyword>
<comment type="caution">
    <text evidence="2">The sequence shown here is derived from an EMBL/GenBank/DDBJ whole genome shotgun (WGS) entry which is preliminary data.</text>
</comment>
<dbReference type="AlphaFoldDB" id="A0A430B7S5"/>
<dbReference type="InterPro" id="IPR000182">
    <property type="entry name" value="GNAT_dom"/>
</dbReference>
<dbReference type="SUPFAM" id="SSF55729">
    <property type="entry name" value="Acyl-CoA N-acyltransferases (Nat)"/>
    <property type="match status" value="1"/>
</dbReference>
<evidence type="ECO:0000313" key="3">
    <source>
        <dbReference type="Proteomes" id="UP000288028"/>
    </source>
</evidence>
<name>A0A430B7S5_9ENTE</name>
<sequence>MNSLAFLGGILMEKIVILNKSTFELSEDDKKQLWLFLSDTFESNFSKEDLSHCLGGYHLLAYHEEELIGHVSVVRRSMIVGDKPMYVGYVEAMAVRKSHQCQGVGTKLMLKVSEIIEKSFDMGALCPSDEGMKLYQKLGWLPWEGALEEFHLDGIKQSTEPVILFLNKQKEIDNKLSLIADFRAGDIW</sequence>
<organism evidence="2 3">
    <name type="scientific">Vagococcus carniphilus</name>
    <dbReference type="NCBI Taxonomy" id="218144"/>
    <lineage>
        <taxon>Bacteria</taxon>
        <taxon>Bacillati</taxon>
        <taxon>Bacillota</taxon>
        <taxon>Bacilli</taxon>
        <taxon>Lactobacillales</taxon>
        <taxon>Enterococcaceae</taxon>
        <taxon>Vagococcus</taxon>
    </lineage>
</organism>
<dbReference type="CDD" id="cd04301">
    <property type="entry name" value="NAT_SF"/>
    <property type="match status" value="1"/>
</dbReference>
<protein>
    <recommendedName>
        <fullName evidence="1">N-acetyltransferase domain-containing protein</fullName>
    </recommendedName>
</protein>
<dbReference type="InterPro" id="IPR016181">
    <property type="entry name" value="Acyl_CoA_acyltransferase"/>
</dbReference>
<dbReference type="Pfam" id="PF00583">
    <property type="entry name" value="Acetyltransf_1"/>
    <property type="match status" value="1"/>
</dbReference>
<dbReference type="GO" id="GO:0016747">
    <property type="term" value="F:acyltransferase activity, transferring groups other than amino-acyl groups"/>
    <property type="evidence" value="ECO:0007669"/>
    <property type="project" value="InterPro"/>
</dbReference>
<dbReference type="EMBL" id="NGKB01000002">
    <property type="protein sequence ID" value="RSU16355.1"/>
    <property type="molecule type" value="Genomic_DNA"/>
</dbReference>
<reference evidence="2 3" key="1">
    <citation type="submission" date="2017-05" db="EMBL/GenBank/DDBJ databases">
        <title>Vagococcus spp. assemblies.</title>
        <authorList>
            <person name="Gulvik C.A."/>
        </authorList>
    </citation>
    <scope>NUCLEOTIDE SEQUENCE [LARGE SCALE GENOMIC DNA]</scope>
    <source>
        <strain evidence="2 3">SS1714</strain>
    </source>
</reference>
<dbReference type="Gene3D" id="3.40.630.30">
    <property type="match status" value="1"/>
</dbReference>
<evidence type="ECO:0000313" key="2">
    <source>
        <dbReference type="EMBL" id="RSU16355.1"/>
    </source>
</evidence>
<dbReference type="Proteomes" id="UP000288028">
    <property type="component" value="Unassembled WGS sequence"/>
</dbReference>
<feature type="domain" description="N-acetyltransferase" evidence="1">
    <location>
        <begin position="20"/>
        <end position="173"/>
    </location>
</feature>